<reference evidence="1 2" key="2">
    <citation type="submission" date="2020-08" db="EMBL/GenBank/DDBJ databases">
        <title>The Agave Microbiome: Exploring the role of microbial communities in plant adaptations to desert environments.</title>
        <authorList>
            <person name="Partida-Martinez L.P."/>
        </authorList>
    </citation>
    <scope>NUCLEOTIDE SEQUENCE [LARGE SCALE GENOMIC DNA]</scope>
    <source>
        <strain evidence="1 2">AS2.3</strain>
    </source>
</reference>
<dbReference type="EMBL" id="JACCBY010000005">
    <property type="protein sequence ID" value="NYD91428.1"/>
    <property type="molecule type" value="Genomic_DNA"/>
</dbReference>
<comment type="caution">
    <text evidence="1">The sequence shown here is derived from an EMBL/GenBank/DDBJ whole genome shotgun (WGS) entry which is preliminary data.</text>
</comment>
<reference evidence="1 2" key="1">
    <citation type="submission" date="2020-07" db="EMBL/GenBank/DDBJ databases">
        <authorList>
            <person name="Partida-Martinez L."/>
            <person name="Huntemann M."/>
            <person name="Clum A."/>
            <person name="Wang J."/>
            <person name="Palaniappan K."/>
            <person name="Ritter S."/>
            <person name="Chen I.-M."/>
            <person name="Stamatis D."/>
            <person name="Reddy T."/>
            <person name="O'Malley R."/>
            <person name="Daum C."/>
            <person name="Shapiro N."/>
            <person name="Ivanova N."/>
            <person name="Kyrpides N."/>
            <person name="Woyke T."/>
        </authorList>
    </citation>
    <scope>NUCLEOTIDE SEQUENCE [LARGE SCALE GENOMIC DNA]</scope>
    <source>
        <strain evidence="1 2">AS2.3</strain>
    </source>
</reference>
<dbReference type="Proteomes" id="UP000517753">
    <property type="component" value="Unassembled WGS sequence"/>
</dbReference>
<sequence length="117" mass="12264">MINVLDPAKLAQLAALSRQLAAAGAPPAMERPIVIDENGYAYGVVPGDAEAGSFVHAGVRVGWAPLPLQGGVMVSIWGGLEFEKEFEKEGVVAYFTRDGLRRLAADLQAIADASVDA</sequence>
<proteinExistence type="predicted"/>
<dbReference type="AlphaFoldDB" id="A0A7Y9K1W7"/>
<accession>A0A7Y9K1W7</accession>
<evidence type="ECO:0000313" key="1">
    <source>
        <dbReference type="EMBL" id="NYD91428.1"/>
    </source>
</evidence>
<keyword evidence="2" id="KW-1185">Reference proteome</keyword>
<evidence type="ECO:0000313" key="2">
    <source>
        <dbReference type="Proteomes" id="UP000517753"/>
    </source>
</evidence>
<protein>
    <submittedName>
        <fullName evidence="1">Uncharacterized protein</fullName>
    </submittedName>
</protein>
<gene>
    <name evidence="1" type="ORF">HD841_003236</name>
</gene>
<organism evidence="1 2">
    <name type="scientific">Sphingomonas melonis</name>
    <dbReference type="NCBI Taxonomy" id="152682"/>
    <lineage>
        <taxon>Bacteria</taxon>
        <taxon>Pseudomonadati</taxon>
        <taxon>Pseudomonadota</taxon>
        <taxon>Alphaproteobacteria</taxon>
        <taxon>Sphingomonadales</taxon>
        <taxon>Sphingomonadaceae</taxon>
        <taxon>Sphingomonas</taxon>
    </lineage>
</organism>
<name>A0A7Y9K1W7_9SPHN</name>
<dbReference type="RefSeq" id="WP_179509852.1">
    <property type="nucleotide sequence ID" value="NZ_JACCBY010000005.1"/>
</dbReference>